<accession>A0A418VRQ2</accession>
<keyword evidence="1" id="KW-0732">Signal</keyword>
<dbReference type="OrthoDB" id="7305432at2"/>
<evidence type="ECO:0000256" key="1">
    <source>
        <dbReference type="SAM" id="SignalP"/>
    </source>
</evidence>
<protein>
    <submittedName>
        <fullName evidence="2">DUF2946 domain-containing protein</fullName>
    </submittedName>
</protein>
<comment type="caution">
    <text evidence="2">The sequence shown here is derived from an EMBL/GenBank/DDBJ whole genome shotgun (WGS) entry which is preliminary data.</text>
</comment>
<organism evidence="2 3">
    <name type="scientific">Azospirillum cavernae</name>
    <dbReference type="NCBI Taxonomy" id="2320860"/>
    <lineage>
        <taxon>Bacteria</taxon>
        <taxon>Pseudomonadati</taxon>
        <taxon>Pseudomonadota</taxon>
        <taxon>Alphaproteobacteria</taxon>
        <taxon>Rhodospirillales</taxon>
        <taxon>Azospirillaceae</taxon>
        <taxon>Azospirillum</taxon>
    </lineage>
</organism>
<dbReference type="EMBL" id="QYUL01000003">
    <property type="protein sequence ID" value="RJF79150.1"/>
    <property type="molecule type" value="Genomic_DNA"/>
</dbReference>
<name>A0A418VRQ2_9PROT</name>
<dbReference type="AlphaFoldDB" id="A0A418VRQ2"/>
<dbReference type="InterPro" id="IPR021333">
    <property type="entry name" value="DUF2946"/>
</dbReference>
<proteinExistence type="predicted"/>
<evidence type="ECO:0000313" key="2">
    <source>
        <dbReference type="EMBL" id="RJF79150.1"/>
    </source>
</evidence>
<dbReference type="Proteomes" id="UP000283458">
    <property type="component" value="Unassembled WGS sequence"/>
</dbReference>
<reference evidence="2 3" key="1">
    <citation type="submission" date="2018-09" db="EMBL/GenBank/DDBJ databases">
        <authorList>
            <person name="Zhu H."/>
        </authorList>
    </citation>
    <scope>NUCLEOTIDE SEQUENCE [LARGE SCALE GENOMIC DNA]</scope>
    <source>
        <strain evidence="2 3">K2W22B-5</strain>
    </source>
</reference>
<gene>
    <name evidence="2" type="ORF">D3877_20195</name>
</gene>
<dbReference type="Pfam" id="PF11162">
    <property type="entry name" value="DUF2946"/>
    <property type="match status" value="1"/>
</dbReference>
<feature type="chain" id="PRO_5019155541" evidence="1">
    <location>
        <begin position="25"/>
        <end position="119"/>
    </location>
</feature>
<feature type="signal peptide" evidence="1">
    <location>
        <begin position="1"/>
        <end position="24"/>
    </location>
</feature>
<evidence type="ECO:0000313" key="3">
    <source>
        <dbReference type="Proteomes" id="UP000283458"/>
    </source>
</evidence>
<keyword evidence="3" id="KW-1185">Reference proteome</keyword>
<sequence length="119" mass="11837">MAGVLAFLCQVLAWSVAMPAVSLAASGERITICSVDGVKTIKIGPDGQAIPDDDQGKAGASGHCPLCPLVGGAGLPPPPPLVAPNERVAAHDARALPGDVIAAGWFLSSLQARGPPPIG</sequence>